<reference evidence="1" key="1">
    <citation type="submission" date="2018-07" db="EMBL/GenBank/DDBJ databases">
        <authorList>
            <consortium name="Genoscope - CEA"/>
            <person name="William W."/>
        </authorList>
    </citation>
    <scope>NUCLEOTIDE SEQUENCE</scope>
    <source>
        <strain evidence="1">IK1</strain>
    </source>
</reference>
<dbReference type="EMBL" id="UPXP01000004">
    <property type="protein sequence ID" value="VBB38700.1"/>
    <property type="molecule type" value="Genomic_DNA"/>
</dbReference>
<dbReference type="InterPro" id="IPR024227">
    <property type="entry name" value="DUF3795"/>
</dbReference>
<dbReference type="Pfam" id="PF12675">
    <property type="entry name" value="DUF3795"/>
    <property type="match status" value="1"/>
</dbReference>
<gene>
    <name evidence="1" type="ORF">TRIP_E120013</name>
</gene>
<protein>
    <recommendedName>
        <fullName evidence="2">DUF3795 domain-containing protein</fullName>
    </recommendedName>
</protein>
<organism evidence="1">
    <name type="scientific">uncultured Spirochaetota bacterium</name>
    <dbReference type="NCBI Taxonomy" id="460511"/>
    <lineage>
        <taxon>Bacteria</taxon>
        <taxon>Pseudomonadati</taxon>
        <taxon>Spirochaetota</taxon>
        <taxon>environmental samples</taxon>
    </lineage>
</organism>
<dbReference type="AlphaFoldDB" id="A0A652ZSF4"/>
<accession>A0A652ZSF4</accession>
<evidence type="ECO:0008006" key="2">
    <source>
        <dbReference type="Google" id="ProtNLM"/>
    </source>
</evidence>
<evidence type="ECO:0000313" key="1">
    <source>
        <dbReference type="EMBL" id="VBB38700.1"/>
    </source>
</evidence>
<sequence>MQVYERTTPGFSLCGLNCVLCPRYNTDGISRCPGCGGPDFYLKHPSCAIINCSKKNGAIEYCFACDKYPCDRFSRMGGRDSFISYRNVLADNDKARANLKPYVSDLGKKKEYLDYFLKEYNDGRSKGFFCLAINLLPIEDIGQIIAIVKEKEKHRKPESGIVKGLFCEKAKNRGIELVLRR</sequence>
<proteinExistence type="predicted"/>
<name>A0A652ZSF4_9SPIR</name>